<sequence>MSPVLLLPARSSGTGMSSGTPGAGHRLDGGEPVTGTKGPPNARTA</sequence>
<proteinExistence type="predicted"/>
<evidence type="ECO:0000313" key="2">
    <source>
        <dbReference type="EMBL" id="EFL31634.1"/>
    </source>
</evidence>
<evidence type="ECO:0000256" key="1">
    <source>
        <dbReference type="SAM" id="MobiDB-lite"/>
    </source>
</evidence>
<feature type="compositionally biased region" description="Low complexity" evidence="1">
    <location>
        <begin position="11"/>
        <end position="24"/>
    </location>
</feature>
<protein>
    <submittedName>
        <fullName evidence="2">Secreted protein</fullName>
    </submittedName>
</protein>
<name>D9X3K1_STRVT</name>
<dbReference type="STRING" id="591159.SSQG_02152"/>
<gene>
    <name evidence="2" type="ORF">SSQG_02152</name>
</gene>
<accession>D9X3K1</accession>
<dbReference type="EMBL" id="GG657757">
    <property type="protein sequence ID" value="EFL31634.1"/>
    <property type="molecule type" value="Genomic_DNA"/>
</dbReference>
<reference evidence="3" key="1">
    <citation type="submission" date="2009-02" db="EMBL/GenBank/DDBJ databases">
        <title>Annotation of Streptomyces viridochromogenes strain DSM 40736.</title>
        <authorList>
            <consortium name="The Broad Institute Genome Sequencing Platform"/>
            <consortium name="Broad Institute Microbial Sequencing Center"/>
            <person name="Fischbach M."/>
            <person name="Godfrey P."/>
            <person name="Ward D."/>
            <person name="Young S."/>
            <person name="Zeng Q."/>
            <person name="Koehrsen M."/>
            <person name="Alvarado L."/>
            <person name="Berlin A.M."/>
            <person name="Bochicchio J."/>
            <person name="Borenstein D."/>
            <person name="Chapman S.B."/>
            <person name="Chen Z."/>
            <person name="Engels R."/>
            <person name="Freedman E."/>
            <person name="Gellesch M."/>
            <person name="Goldberg J."/>
            <person name="Griggs A."/>
            <person name="Gujja S."/>
            <person name="Heilman E.R."/>
            <person name="Heiman D.I."/>
            <person name="Hepburn T.A."/>
            <person name="Howarth C."/>
            <person name="Jen D."/>
            <person name="Larson L."/>
            <person name="Lewis B."/>
            <person name="Mehta T."/>
            <person name="Park D."/>
            <person name="Pearson M."/>
            <person name="Richards J."/>
            <person name="Roberts A."/>
            <person name="Saif S."/>
            <person name="Shea T.D."/>
            <person name="Shenoy N."/>
            <person name="Sisk P."/>
            <person name="Stolte C."/>
            <person name="Sykes S.N."/>
            <person name="Thomson T."/>
            <person name="Walk T."/>
            <person name="White J."/>
            <person name="Yandava C."/>
            <person name="Straight P."/>
            <person name="Clardy J."/>
            <person name="Hung D."/>
            <person name="Kolter R."/>
            <person name="Mekalanos J."/>
            <person name="Walker S."/>
            <person name="Walsh C.T."/>
            <person name="Wieland-Brown L.C."/>
            <person name="Haas B."/>
            <person name="Nusbaum C."/>
            <person name="Birren B."/>
        </authorList>
    </citation>
    <scope>NUCLEOTIDE SEQUENCE [LARGE SCALE GENOMIC DNA]</scope>
    <source>
        <strain evidence="3">DSM 40736 / JCM 4977 / BCRC 1201 / Tue 494</strain>
    </source>
</reference>
<feature type="region of interest" description="Disordered" evidence="1">
    <location>
        <begin position="1"/>
        <end position="45"/>
    </location>
</feature>
<dbReference type="AlphaFoldDB" id="D9X3K1"/>
<evidence type="ECO:0000313" key="3">
    <source>
        <dbReference type="Proteomes" id="UP000004184"/>
    </source>
</evidence>
<organism evidence="2 3">
    <name type="scientific">Streptomyces viridochromogenes (strain DSM 40736 / JCM 4977 / BCRC 1201 / Tue 494)</name>
    <dbReference type="NCBI Taxonomy" id="591159"/>
    <lineage>
        <taxon>Bacteria</taxon>
        <taxon>Bacillati</taxon>
        <taxon>Actinomycetota</taxon>
        <taxon>Actinomycetes</taxon>
        <taxon>Kitasatosporales</taxon>
        <taxon>Streptomycetaceae</taxon>
        <taxon>Streptomyces</taxon>
    </lineage>
</organism>
<dbReference type="Proteomes" id="UP000004184">
    <property type="component" value="Unassembled WGS sequence"/>
</dbReference>
<keyword evidence="3" id="KW-1185">Reference proteome</keyword>
<dbReference type="HOGENOM" id="CLU_3206075_0_0_11"/>